<protein>
    <submittedName>
        <fullName evidence="3">Host specificity protein</fullName>
    </submittedName>
</protein>
<feature type="signal peptide" evidence="2">
    <location>
        <begin position="1"/>
        <end position="22"/>
    </location>
</feature>
<evidence type="ECO:0000256" key="1">
    <source>
        <dbReference type="ARBA" id="ARBA00022723"/>
    </source>
</evidence>
<accession>A0ABZ0I571</accession>
<dbReference type="InterPro" id="IPR015813">
    <property type="entry name" value="Pyrv/PenolPyrv_kinase-like_dom"/>
</dbReference>
<gene>
    <name evidence="3" type="ORF">R0135_05780</name>
</gene>
<evidence type="ECO:0000313" key="3">
    <source>
        <dbReference type="EMBL" id="WOJ94674.1"/>
    </source>
</evidence>
<dbReference type="Gene3D" id="3.20.20.60">
    <property type="entry name" value="Phosphoenolpyruvate-binding domains"/>
    <property type="match status" value="2"/>
</dbReference>
<proteinExistence type="predicted"/>
<dbReference type="SUPFAM" id="SSF51621">
    <property type="entry name" value="Phosphoenolpyruvate/pyruvate domain"/>
    <property type="match status" value="1"/>
</dbReference>
<dbReference type="Proteomes" id="UP001626537">
    <property type="component" value="Chromosome"/>
</dbReference>
<dbReference type="EMBL" id="CP136864">
    <property type="protein sequence ID" value="WOJ94674.1"/>
    <property type="molecule type" value="Genomic_DNA"/>
</dbReference>
<dbReference type="RefSeq" id="WP_407349311.1">
    <property type="nucleotide sequence ID" value="NZ_CP136864.1"/>
</dbReference>
<evidence type="ECO:0000256" key="2">
    <source>
        <dbReference type="SAM" id="SignalP"/>
    </source>
</evidence>
<reference evidence="3 4" key="1">
    <citation type="submission" date="2023-10" db="EMBL/GenBank/DDBJ databases">
        <title>Two novel species belonging to the OM43/NOR5 clade.</title>
        <authorList>
            <person name="Park M."/>
        </authorList>
    </citation>
    <scope>NUCLEOTIDE SEQUENCE [LARGE SCALE GENOMIC DNA]</scope>
    <source>
        <strain evidence="3 4">IMCC43200</strain>
    </source>
</reference>
<keyword evidence="2" id="KW-0732">Signal</keyword>
<feature type="chain" id="PRO_5047235329" evidence="2">
    <location>
        <begin position="23"/>
        <end position="283"/>
    </location>
</feature>
<name>A0ABZ0I571_9GAMM</name>
<sequence length="283" mass="29703">MKGRRFVLTAVVYALCSFVSIASVAQQSKSQTVGDRSLIELWESGRPAFGQYVTQHAQATGDDAASPPYTVQTGLDLATNDLLDFAFLSLEQHYDATSARDVATGIAQAGTDNALPLLVRIPPISVDGEDAARERVKELLAMGANGVVIPHVMSADEARTAVSFFAGANVWSPDNPGGDIVAMLIIEDPDVFAELEEIANIQGFSALVCGIGSLTSALGGDREAAEAINMQVLAQSKRVGKPNLTTVSPESVAGRVEQGFLGLLAYGPESNEAIRLGKLAAGR</sequence>
<organism evidence="3 4">
    <name type="scientific">Congregibacter variabilis</name>
    <dbReference type="NCBI Taxonomy" id="3081200"/>
    <lineage>
        <taxon>Bacteria</taxon>
        <taxon>Pseudomonadati</taxon>
        <taxon>Pseudomonadota</taxon>
        <taxon>Gammaproteobacteria</taxon>
        <taxon>Cellvibrionales</taxon>
        <taxon>Halieaceae</taxon>
        <taxon>Congregibacter</taxon>
    </lineage>
</organism>
<dbReference type="InterPro" id="IPR040442">
    <property type="entry name" value="Pyrv_kinase-like_dom_sf"/>
</dbReference>
<evidence type="ECO:0000313" key="4">
    <source>
        <dbReference type="Proteomes" id="UP001626537"/>
    </source>
</evidence>
<keyword evidence="4" id="KW-1185">Reference proteome</keyword>
<keyword evidence="1" id="KW-0479">Metal-binding</keyword>